<dbReference type="EMBL" id="BNAO01000005">
    <property type="protein sequence ID" value="GHG70854.1"/>
    <property type="molecule type" value="Genomic_DNA"/>
</dbReference>
<dbReference type="Pfam" id="PF12680">
    <property type="entry name" value="SnoaL_2"/>
    <property type="match status" value="1"/>
</dbReference>
<dbReference type="InterPro" id="IPR037401">
    <property type="entry name" value="SnoaL-like"/>
</dbReference>
<feature type="domain" description="SnoaL-like" evidence="1">
    <location>
        <begin position="12"/>
        <end position="113"/>
    </location>
</feature>
<evidence type="ECO:0000313" key="2">
    <source>
        <dbReference type="EMBL" id="GHG70854.1"/>
    </source>
</evidence>
<evidence type="ECO:0000259" key="1">
    <source>
        <dbReference type="Pfam" id="PF12680"/>
    </source>
</evidence>
<sequence length="144" mass="16675">MLVDARIQAFLDYFNQLSNSNLGSTEAIYHPKVLFIDPVHQIRGRDQLISYLEHGYQRLNYARFTAEQAVVTGDEGFLSWQMCFSHPAIGKGKEVTVDGCSALRWQEGQIIYHRDYYDLTEMVYQHIPVVSWLTGKVRQKMADK</sequence>
<accession>A0ABQ3L053</accession>
<evidence type="ECO:0000313" key="3">
    <source>
        <dbReference type="Proteomes" id="UP000659697"/>
    </source>
</evidence>
<reference evidence="3" key="1">
    <citation type="journal article" date="2019" name="Int. J. Syst. Evol. Microbiol.">
        <title>The Global Catalogue of Microorganisms (GCM) 10K type strain sequencing project: providing services to taxonomists for standard genome sequencing and annotation.</title>
        <authorList>
            <consortium name="The Broad Institute Genomics Platform"/>
            <consortium name="The Broad Institute Genome Sequencing Center for Infectious Disease"/>
            <person name="Wu L."/>
            <person name="Ma J."/>
        </authorList>
    </citation>
    <scope>NUCLEOTIDE SEQUENCE [LARGE SCALE GENOMIC DNA]</scope>
    <source>
        <strain evidence="3">CGMCC 1.7003</strain>
    </source>
</reference>
<gene>
    <name evidence="2" type="ORF">GCM10010919_21680</name>
</gene>
<dbReference type="RefSeq" id="WP_189433033.1">
    <property type="nucleotide sequence ID" value="NZ_BNAO01000005.1"/>
</dbReference>
<protein>
    <submittedName>
        <fullName evidence="2">Transcriptional regulator</fullName>
    </submittedName>
</protein>
<dbReference type="Proteomes" id="UP000659697">
    <property type="component" value="Unassembled WGS sequence"/>
</dbReference>
<dbReference type="SUPFAM" id="SSF54427">
    <property type="entry name" value="NTF2-like"/>
    <property type="match status" value="1"/>
</dbReference>
<comment type="caution">
    <text evidence="2">The sequence shown here is derived from an EMBL/GenBank/DDBJ whole genome shotgun (WGS) entry which is preliminary data.</text>
</comment>
<proteinExistence type="predicted"/>
<organism evidence="2 3">
    <name type="scientific">Alishewanella longhuensis</name>
    <dbReference type="NCBI Taxonomy" id="1091037"/>
    <lineage>
        <taxon>Bacteria</taxon>
        <taxon>Pseudomonadati</taxon>
        <taxon>Pseudomonadota</taxon>
        <taxon>Gammaproteobacteria</taxon>
        <taxon>Alteromonadales</taxon>
        <taxon>Alteromonadaceae</taxon>
        <taxon>Alishewanella</taxon>
    </lineage>
</organism>
<dbReference type="InterPro" id="IPR032710">
    <property type="entry name" value="NTF2-like_dom_sf"/>
</dbReference>
<dbReference type="Gene3D" id="3.10.450.50">
    <property type="match status" value="1"/>
</dbReference>
<keyword evidence="3" id="KW-1185">Reference proteome</keyword>
<name>A0ABQ3L053_9ALTE</name>